<gene>
    <name evidence="1" type="ORF">S12H4_18334</name>
</gene>
<comment type="caution">
    <text evidence="1">The sequence shown here is derived from an EMBL/GenBank/DDBJ whole genome shotgun (WGS) entry which is preliminary data.</text>
</comment>
<sequence>MKKCYRCDRPIDDNKGYYTADNYEGDNLVCLCSKSCLKKHMALILQIDITKNIKERNNL</sequence>
<evidence type="ECO:0000313" key="1">
    <source>
        <dbReference type="EMBL" id="GAI75421.1"/>
    </source>
</evidence>
<proteinExistence type="predicted"/>
<protein>
    <submittedName>
        <fullName evidence="1">Uncharacterized protein</fullName>
    </submittedName>
</protein>
<dbReference type="AlphaFoldDB" id="X1S8J6"/>
<dbReference type="EMBL" id="BARW01009044">
    <property type="protein sequence ID" value="GAI75421.1"/>
    <property type="molecule type" value="Genomic_DNA"/>
</dbReference>
<reference evidence="1" key="1">
    <citation type="journal article" date="2014" name="Front. Microbiol.">
        <title>High frequency of phylogenetically diverse reductive dehalogenase-homologous genes in deep subseafloor sedimentary metagenomes.</title>
        <authorList>
            <person name="Kawai M."/>
            <person name="Futagami T."/>
            <person name="Toyoda A."/>
            <person name="Takaki Y."/>
            <person name="Nishi S."/>
            <person name="Hori S."/>
            <person name="Arai W."/>
            <person name="Tsubouchi T."/>
            <person name="Morono Y."/>
            <person name="Uchiyama I."/>
            <person name="Ito T."/>
            <person name="Fujiyama A."/>
            <person name="Inagaki F."/>
            <person name="Takami H."/>
        </authorList>
    </citation>
    <scope>NUCLEOTIDE SEQUENCE</scope>
    <source>
        <strain evidence="1">Expedition CK06-06</strain>
    </source>
</reference>
<name>X1S8J6_9ZZZZ</name>
<organism evidence="1">
    <name type="scientific">marine sediment metagenome</name>
    <dbReference type="NCBI Taxonomy" id="412755"/>
    <lineage>
        <taxon>unclassified sequences</taxon>
        <taxon>metagenomes</taxon>
        <taxon>ecological metagenomes</taxon>
    </lineage>
</organism>
<accession>X1S8J6</accession>